<feature type="compositionally biased region" description="Polar residues" evidence="1">
    <location>
        <begin position="1"/>
        <end position="14"/>
    </location>
</feature>
<dbReference type="InterPro" id="IPR018814">
    <property type="entry name" value="DUF5427"/>
</dbReference>
<dbReference type="AlphaFoldDB" id="A0A9P6X351"/>
<dbReference type="OrthoDB" id="5594977at2759"/>
<dbReference type="Proteomes" id="UP000716291">
    <property type="component" value="Unassembled WGS sequence"/>
</dbReference>
<dbReference type="EMBL" id="JAANQT010001665">
    <property type="protein sequence ID" value="KAG1304337.1"/>
    <property type="molecule type" value="Genomic_DNA"/>
</dbReference>
<organism evidence="2 3">
    <name type="scientific">Rhizopus oryzae</name>
    <name type="common">Mucormycosis agent</name>
    <name type="synonym">Rhizopus arrhizus var. delemar</name>
    <dbReference type="NCBI Taxonomy" id="64495"/>
    <lineage>
        <taxon>Eukaryota</taxon>
        <taxon>Fungi</taxon>
        <taxon>Fungi incertae sedis</taxon>
        <taxon>Mucoromycota</taxon>
        <taxon>Mucoromycotina</taxon>
        <taxon>Mucoromycetes</taxon>
        <taxon>Mucorales</taxon>
        <taxon>Mucorineae</taxon>
        <taxon>Rhizopodaceae</taxon>
        <taxon>Rhizopus</taxon>
    </lineage>
</organism>
<comment type="caution">
    <text evidence="2">The sequence shown here is derived from an EMBL/GenBank/DDBJ whole genome shotgun (WGS) entry which is preliminary data.</text>
</comment>
<evidence type="ECO:0000313" key="2">
    <source>
        <dbReference type="EMBL" id="KAG1304337.1"/>
    </source>
</evidence>
<feature type="compositionally biased region" description="Basic and acidic residues" evidence="1">
    <location>
        <begin position="62"/>
        <end position="81"/>
    </location>
</feature>
<reference evidence="2" key="1">
    <citation type="journal article" date="2020" name="Microb. Genom.">
        <title>Genetic diversity of clinical and environmental Mucorales isolates obtained from an investigation of mucormycosis cases among solid organ transplant recipients.</title>
        <authorList>
            <person name="Nguyen M.H."/>
            <person name="Kaul D."/>
            <person name="Muto C."/>
            <person name="Cheng S.J."/>
            <person name="Richter R.A."/>
            <person name="Bruno V.M."/>
            <person name="Liu G."/>
            <person name="Beyhan S."/>
            <person name="Sundermann A.J."/>
            <person name="Mounaud S."/>
            <person name="Pasculle A.W."/>
            <person name="Nierman W.C."/>
            <person name="Driscoll E."/>
            <person name="Cumbie R."/>
            <person name="Clancy C.J."/>
            <person name="Dupont C.L."/>
        </authorList>
    </citation>
    <scope>NUCLEOTIDE SEQUENCE</scope>
    <source>
        <strain evidence="2">GL11</strain>
    </source>
</reference>
<dbReference type="PANTHER" id="PTHR28265:SF1">
    <property type="entry name" value="MAINTENANCE OF TELOMERE CAPPING PROTEIN 1"/>
    <property type="match status" value="1"/>
</dbReference>
<dbReference type="Pfam" id="PF10310">
    <property type="entry name" value="DUF5427"/>
    <property type="match status" value="1"/>
</dbReference>
<feature type="region of interest" description="Disordered" evidence="1">
    <location>
        <begin position="1"/>
        <end position="93"/>
    </location>
</feature>
<sequence length="373" mass="41448">MSESISVENKNSLSEAEKFLESLNLTNSDTQQTEVDSTNGPATDPNEIMSFLDEISKYPPTTDKEQNEKETVIEEKKDAAKSETQQEAGGSGWMSWGNNFWNQASAAVKTTTDQINRSVAGSDAATKILETRVKDLQNLVNKENIEKLGTGLKSLTNTILETVAPPISEHELVEVWLSYDMVGYVGLEALVYRAFARVMEHTESGQVIVRNPSADNDSSQERNLNICDSLVDGTKLAKANVDHLLKQHYKSSEKQTTDAPQAETASVVHCPVFMAIQPVKLSMPAIDTEDTETHQLSFIVIMVDPTHGLKFKTYSQTIPLDWLDVPYEENEWIEDKMVEVIRMAVTTIAQDYVWTRMAGNPSSVHSEGAVEDI</sequence>
<keyword evidence="3" id="KW-1185">Reference proteome</keyword>
<name>A0A9P6X351_RHIOR</name>
<accession>A0A9P6X351</accession>
<protein>
    <recommendedName>
        <fullName evidence="4">Maintenance of telomere capping protein 1</fullName>
    </recommendedName>
</protein>
<evidence type="ECO:0000313" key="3">
    <source>
        <dbReference type="Proteomes" id="UP000716291"/>
    </source>
</evidence>
<evidence type="ECO:0000256" key="1">
    <source>
        <dbReference type="SAM" id="MobiDB-lite"/>
    </source>
</evidence>
<dbReference type="PANTHER" id="PTHR28265">
    <property type="entry name" value="MAINTENANCE OF TELOMERE CAPPING PROTEIN 1"/>
    <property type="match status" value="1"/>
</dbReference>
<evidence type="ECO:0008006" key="4">
    <source>
        <dbReference type="Google" id="ProtNLM"/>
    </source>
</evidence>
<gene>
    <name evidence="2" type="ORF">G6F64_009292</name>
</gene>
<feature type="compositionally biased region" description="Polar residues" evidence="1">
    <location>
        <begin position="23"/>
        <end position="41"/>
    </location>
</feature>
<proteinExistence type="predicted"/>